<organism evidence="2 3">
    <name type="scientific">Sphingomonas oryzagri</name>
    <dbReference type="NCBI Taxonomy" id="3042314"/>
    <lineage>
        <taxon>Bacteria</taxon>
        <taxon>Pseudomonadati</taxon>
        <taxon>Pseudomonadota</taxon>
        <taxon>Alphaproteobacteria</taxon>
        <taxon>Sphingomonadales</taxon>
        <taxon>Sphingomonadaceae</taxon>
        <taxon>Sphingomonas</taxon>
    </lineage>
</organism>
<comment type="caution">
    <text evidence="2">The sequence shown here is derived from an EMBL/GenBank/DDBJ whole genome shotgun (WGS) entry which is preliminary data.</text>
</comment>
<evidence type="ECO:0000256" key="1">
    <source>
        <dbReference type="SAM" id="MobiDB-lite"/>
    </source>
</evidence>
<evidence type="ECO:0000313" key="2">
    <source>
        <dbReference type="EMBL" id="MDH7640459.1"/>
    </source>
</evidence>
<sequence length="255" mass="27948">MQPHAAGGTARYEGDKAVRLSQGAGSAKDLAAVQRGTGKHGEMLKFLTMFYSYFSAFYQRERTLGRDIGQVVRERSTRNLPKLAARAFFLVALPPVLADLLAGRGPDPDEDWGEWAFKKMIVQLLGPIPLVKDLIEPAWDSLTGQKTFGFTISPLQAAGDSIVTAAKDLHNVLTGKETKHATKDALQAAGHLLYAARRRSRALYRAGTRVHERDQLRRGRELLPPAAQRGLRPFRPARPVSTPRDAAGDSGAGRR</sequence>
<feature type="region of interest" description="Disordered" evidence="1">
    <location>
        <begin position="215"/>
        <end position="255"/>
    </location>
</feature>
<dbReference type="RefSeq" id="WP_281045824.1">
    <property type="nucleotide sequence ID" value="NZ_JARYGZ010000003.1"/>
</dbReference>
<dbReference type="Proteomes" id="UP001160625">
    <property type="component" value="Unassembled WGS sequence"/>
</dbReference>
<protein>
    <submittedName>
        <fullName evidence="2">Uncharacterized protein</fullName>
    </submittedName>
</protein>
<keyword evidence="3" id="KW-1185">Reference proteome</keyword>
<gene>
    <name evidence="2" type="ORF">QGN17_17125</name>
</gene>
<proteinExistence type="predicted"/>
<accession>A0ABT6N5R2</accession>
<dbReference type="EMBL" id="JARYGZ010000003">
    <property type="protein sequence ID" value="MDH7640459.1"/>
    <property type="molecule type" value="Genomic_DNA"/>
</dbReference>
<name>A0ABT6N5R2_9SPHN</name>
<evidence type="ECO:0000313" key="3">
    <source>
        <dbReference type="Proteomes" id="UP001160625"/>
    </source>
</evidence>
<reference evidence="2" key="1">
    <citation type="submission" date="2023-04" db="EMBL/GenBank/DDBJ databases">
        <title>Sphingomonas sp. MAHUQ-71 isolated from rice field.</title>
        <authorList>
            <person name="Huq M.A."/>
        </authorList>
    </citation>
    <scope>NUCLEOTIDE SEQUENCE</scope>
    <source>
        <strain evidence="2">MAHUQ-71</strain>
    </source>
</reference>